<dbReference type="EMBL" id="JARJCM010000013">
    <property type="protein sequence ID" value="KAJ7042144.1"/>
    <property type="molecule type" value="Genomic_DNA"/>
</dbReference>
<accession>A0AAD6XEB7</accession>
<comment type="caution">
    <text evidence="1">The sequence shown here is derived from an EMBL/GenBank/DDBJ whole genome shotgun (WGS) entry which is preliminary data.</text>
</comment>
<evidence type="ECO:0000313" key="2">
    <source>
        <dbReference type="Proteomes" id="UP001218188"/>
    </source>
</evidence>
<sequence>MAARTAEATSVAATASAFYRSEMAQYCKSQFLDSEQRCGGHAVLRKFRLATIPLHSDYHLIIV</sequence>
<protein>
    <submittedName>
        <fullName evidence="1">Uncharacterized protein</fullName>
    </submittedName>
</protein>
<proteinExistence type="predicted"/>
<reference evidence="1" key="1">
    <citation type="submission" date="2023-03" db="EMBL/GenBank/DDBJ databases">
        <title>Massive genome expansion in bonnet fungi (Mycena s.s.) driven by repeated elements and novel gene families across ecological guilds.</title>
        <authorList>
            <consortium name="Lawrence Berkeley National Laboratory"/>
            <person name="Harder C.B."/>
            <person name="Miyauchi S."/>
            <person name="Viragh M."/>
            <person name="Kuo A."/>
            <person name="Thoen E."/>
            <person name="Andreopoulos B."/>
            <person name="Lu D."/>
            <person name="Skrede I."/>
            <person name="Drula E."/>
            <person name="Henrissat B."/>
            <person name="Morin E."/>
            <person name="Kohler A."/>
            <person name="Barry K."/>
            <person name="LaButti K."/>
            <person name="Morin E."/>
            <person name="Salamov A."/>
            <person name="Lipzen A."/>
            <person name="Mereny Z."/>
            <person name="Hegedus B."/>
            <person name="Baldrian P."/>
            <person name="Stursova M."/>
            <person name="Weitz H."/>
            <person name="Taylor A."/>
            <person name="Grigoriev I.V."/>
            <person name="Nagy L.G."/>
            <person name="Martin F."/>
            <person name="Kauserud H."/>
        </authorList>
    </citation>
    <scope>NUCLEOTIDE SEQUENCE</scope>
    <source>
        <strain evidence="1">CBHHK200</strain>
    </source>
</reference>
<organism evidence="1 2">
    <name type="scientific">Mycena alexandri</name>
    <dbReference type="NCBI Taxonomy" id="1745969"/>
    <lineage>
        <taxon>Eukaryota</taxon>
        <taxon>Fungi</taxon>
        <taxon>Dikarya</taxon>
        <taxon>Basidiomycota</taxon>
        <taxon>Agaricomycotina</taxon>
        <taxon>Agaricomycetes</taxon>
        <taxon>Agaricomycetidae</taxon>
        <taxon>Agaricales</taxon>
        <taxon>Marasmiineae</taxon>
        <taxon>Mycenaceae</taxon>
        <taxon>Mycena</taxon>
    </lineage>
</organism>
<keyword evidence="2" id="KW-1185">Reference proteome</keyword>
<dbReference type="Proteomes" id="UP001218188">
    <property type="component" value="Unassembled WGS sequence"/>
</dbReference>
<gene>
    <name evidence="1" type="ORF">C8F04DRAFT_1252128</name>
</gene>
<dbReference type="AlphaFoldDB" id="A0AAD6XEB7"/>
<evidence type="ECO:0000313" key="1">
    <source>
        <dbReference type="EMBL" id="KAJ7042144.1"/>
    </source>
</evidence>
<name>A0AAD6XEB7_9AGAR</name>